<dbReference type="GO" id="GO:0006355">
    <property type="term" value="P:regulation of DNA-templated transcription"/>
    <property type="evidence" value="ECO:0007669"/>
    <property type="project" value="InterPro"/>
</dbReference>
<evidence type="ECO:0000256" key="4">
    <source>
        <dbReference type="ARBA" id="ARBA00023163"/>
    </source>
</evidence>
<dbReference type="EMBL" id="FMHZ01000002">
    <property type="protein sequence ID" value="SCL71557.1"/>
    <property type="molecule type" value="Genomic_DNA"/>
</dbReference>
<dbReference type="SMART" id="SM00862">
    <property type="entry name" value="Trans_reg_C"/>
    <property type="match status" value="1"/>
</dbReference>
<sequence>MSHAVIDLHLLGPVTATRDGTEIPLGAPQQRTMLAALLMEPGRVVPVDDLIDAVWGQRAPAAARKAVQVYASRLRHALPTLDLRGRPPGYLLDVAPDRVDVHRFRALVRAAGAATGEHARELLRRALTQWRGAVPLAGLGEAPLAQSLVPVLVEERLAALHRRIALDLDAGRHHEVVSELVALTTAHPYRESVHGLLMRALHGTGRSAEAVAAYRALDRRLARELGTEPGPQLRRLYASIRRGHAASPPEADVAHTAGRYGTDVERIDDPTLVADRLWSVTRDAHEVLTVQPDRGAHLETLLRLPPGQGRAGSGWRTIVHRRLASRSAGAHQGGERHRAAEHPVQWMVLVDRRIAFLSGAPGDGRRGGALVIRNPGVVAALADLFERSWAGPVDVEAAGGGPA</sequence>
<dbReference type="InterPro" id="IPR016032">
    <property type="entry name" value="Sig_transdc_resp-reg_C-effctor"/>
</dbReference>
<organism evidence="7 8">
    <name type="scientific">Micromonospora citrea</name>
    <dbReference type="NCBI Taxonomy" id="47855"/>
    <lineage>
        <taxon>Bacteria</taxon>
        <taxon>Bacillati</taxon>
        <taxon>Actinomycetota</taxon>
        <taxon>Actinomycetes</taxon>
        <taxon>Micromonosporales</taxon>
        <taxon>Micromonosporaceae</taxon>
        <taxon>Micromonospora</taxon>
    </lineage>
</organism>
<evidence type="ECO:0000256" key="1">
    <source>
        <dbReference type="ARBA" id="ARBA00005820"/>
    </source>
</evidence>
<dbReference type="Proteomes" id="UP000199001">
    <property type="component" value="Unassembled WGS sequence"/>
</dbReference>
<keyword evidence="8" id="KW-1185">Reference proteome</keyword>
<dbReference type="InterPro" id="IPR011990">
    <property type="entry name" value="TPR-like_helical_dom_sf"/>
</dbReference>
<evidence type="ECO:0000313" key="8">
    <source>
        <dbReference type="Proteomes" id="UP000199001"/>
    </source>
</evidence>
<comment type="similarity">
    <text evidence="1">Belongs to the AfsR/DnrI/RedD regulatory family.</text>
</comment>
<dbReference type="PANTHER" id="PTHR35807:SF1">
    <property type="entry name" value="TRANSCRIPTIONAL REGULATOR REDD"/>
    <property type="match status" value="1"/>
</dbReference>
<dbReference type="SMART" id="SM01043">
    <property type="entry name" value="BTAD"/>
    <property type="match status" value="1"/>
</dbReference>
<reference evidence="8" key="1">
    <citation type="submission" date="2016-06" db="EMBL/GenBank/DDBJ databases">
        <authorList>
            <person name="Varghese N."/>
            <person name="Submissions Spin"/>
        </authorList>
    </citation>
    <scope>NUCLEOTIDE SEQUENCE [LARGE SCALE GENOMIC DNA]</scope>
    <source>
        <strain evidence="8">DSM 43903</strain>
    </source>
</reference>
<dbReference type="OrthoDB" id="3208838at2"/>
<gene>
    <name evidence="7" type="ORF">GA0070606_5755</name>
</gene>
<evidence type="ECO:0000259" key="6">
    <source>
        <dbReference type="PROSITE" id="PS51755"/>
    </source>
</evidence>
<dbReference type="InterPro" id="IPR005158">
    <property type="entry name" value="BTAD"/>
</dbReference>
<name>A0A1C6VZD6_9ACTN</name>
<dbReference type="STRING" id="47855.GA0070606_5755"/>
<dbReference type="PANTHER" id="PTHR35807">
    <property type="entry name" value="TRANSCRIPTIONAL REGULATOR REDD-RELATED"/>
    <property type="match status" value="1"/>
</dbReference>
<dbReference type="SUPFAM" id="SSF48452">
    <property type="entry name" value="TPR-like"/>
    <property type="match status" value="1"/>
</dbReference>
<dbReference type="Pfam" id="PF00486">
    <property type="entry name" value="Trans_reg_C"/>
    <property type="match status" value="1"/>
</dbReference>
<accession>A0A1C6VZD6</accession>
<protein>
    <submittedName>
        <fullName evidence="7">DNA-binding transcriptional activator of the SARP family</fullName>
    </submittedName>
</protein>
<dbReference type="InterPro" id="IPR051677">
    <property type="entry name" value="AfsR-DnrI-RedD_regulator"/>
</dbReference>
<feature type="domain" description="OmpR/PhoB-type" evidence="6">
    <location>
        <begin position="1"/>
        <end position="94"/>
    </location>
</feature>
<dbReference type="InterPro" id="IPR001867">
    <property type="entry name" value="OmpR/PhoB-type_DNA-bd"/>
</dbReference>
<keyword evidence="2" id="KW-0805">Transcription regulation</keyword>
<feature type="DNA-binding region" description="OmpR/PhoB-type" evidence="5">
    <location>
        <begin position="1"/>
        <end position="94"/>
    </location>
</feature>
<dbReference type="GO" id="GO:0003677">
    <property type="term" value="F:DNA binding"/>
    <property type="evidence" value="ECO:0007669"/>
    <property type="project" value="UniProtKB-UniRule"/>
</dbReference>
<evidence type="ECO:0000256" key="3">
    <source>
        <dbReference type="ARBA" id="ARBA00023125"/>
    </source>
</evidence>
<dbReference type="InterPro" id="IPR036388">
    <property type="entry name" value="WH-like_DNA-bd_sf"/>
</dbReference>
<dbReference type="RefSeq" id="WP_091106299.1">
    <property type="nucleotide sequence ID" value="NZ_FMHZ01000002.1"/>
</dbReference>
<dbReference type="Gene3D" id="1.10.10.10">
    <property type="entry name" value="Winged helix-like DNA-binding domain superfamily/Winged helix DNA-binding domain"/>
    <property type="match status" value="1"/>
</dbReference>
<evidence type="ECO:0000256" key="5">
    <source>
        <dbReference type="PROSITE-ProRule" id="PRU01091"/>
    </source>
</evidence>
<dbReference type="Gene3D" id="1.25.40.10">
    <property type="entry name" value="Tetratricopeptide repeat domain"/>
    <property type="match status" value="1"/>
</dbReference>
<proteinExistence type="inferred from homology"/>
<dbReference type="CDD" id="cd15831">
    <property type="entry name" value="BTAD"/>
    <property type="match status" value="1"/>
</dbReference>
<dbReference type="GO" id="GO:0000160">
    <property type="term" value="P:phosphorelay signal transduction system"/>
    <property type="evidence" value="ECO:0007669"/>
    <property type="project" value="InterPro"/>
</dbReference>
<keyword evidence="3 5" id="KW-0238">DNA-binding</keyword>
<dbReference type="PROSITE" id="PS51755">
    <property type="entry name" value="OMPR_PHOB"/>
    <property type="match status" value="1"/>
</dbReference>
<evidence type="ECO:0000313" key="7">
    <source>
        <dbReference type="EMBL" id="SCL71557.1"/>
    </source>
</evidence>
<dbReference type="AlphaFoldDB" id="A0A1C6VZD6"/>
<evidence type="ECO:0000256" key="2">
    <source>
        <dbReference type="ARBA" id="ARBA00023015"/>
    </source>
</evidence>
<keyword evidence="4" id="KW-0804">Transcription</keyword>
<dbReference type="Pfam" id="PF03704">
    <property type="entry name" value="BTAD"/>
    <property type="match status" value="1"/>
</dbReference>
<dbReference type="SUPFAM" id="SSF46894">
    <property type="entry name" value="C-terminal effector domain of the bipartite response regulators"/>
    <property type="match status" value="1"/>
</dbReference>